<protein>
    <submittedName>
        <fullName evidence="12">Methylamine utilization protein</fullName>
    </submittedName>
</protein>
<reference evidence="12 13" key="1">
    <citation type="submission" date="2019-08" db="EMBL/GenBank/DDBJ databases">
        <authorList>
            <person name="Seo Y.L."/>
        </authorList>
    </citation>
    <scope>NUCLEOTIDE SEQUENCE [LARGE SCALE GENOMIC DNA]</scope>
    <source>
        <strain evidence="12 13">MaA-C15</strain>
    </source>
</reference>
<feature type="chain" id="PRO_5023071742" evidence="10">
    <location>
        <begin position="19"/>
        <end position="398"/>
    </location>
</feature>
<evidence type="ECO:0000256" key="6">
    <source>
        <dbReference type="ARBA" id="ARBA00023002"/>
    </source>
</evidence>
<dbReference type="EMBL" id="VSZS01000062">
    <property type="protein sequence ID" value="TYR32464.1"/>
    <property type="molecule type" value="Genomic_DNA"/>
</dbReference>
<dbReference type="PANTHER" id="PTHR30600">
    <property type="entry name" value="CYTOCHROME C PEROXIDASE-RELATED"/>
    <property type="match status" value="1"/>
</dbReference>
<evidence type="ECO:0000256" key="7">
    <source>
        <dbReference type="ARBA" id="ARBA00023004"/>
    </source>
</evidence>
<dbReference type="Gene3D" id="1.10.760.10">
    <property type="entry name" value="Cytochrome c-like domain"/>
    <property type="match status" value="2"/>
</dbReference>
<dbReference type="InterPro" id="IPR051395">
    <property type="entry name" value="Cytochrome_c_Peroxidase/MauG"/>
</dbReference>
<keyword evidence="6" id="KW-0560">Oxidoreductase</keyword>
<dbReference type="RefSeq" id="WP_148914911.1">
    <property type="nucleotide sequence ID" value="NZ_VSZS01000062.1"/>
</dbReference>
<dbReference type="InterPro" id="IPR004852">
    <property type="entry name" value="Di-haem_cyt_c_peroxidsae"/>
</dbReference>
<dbReference type="GO" id="GO:0020037">
    <property type="term" value="F:heme binding"/>
    <property type="evidence" value="ECO:0007669"/>
    <property type="project" value="InterPro"/>
</dbReference>
<feature type="binding site" description="covalent" evidence="8">
    <location>
        <position position="260"/>
    </location>
    <ligand>
        <name>heme c</name>
        <dbReference type="ChEBI" id="CHEBI:61717"/>
        <label>2</label>
    </ligand>
</feature>
<comment type="subcellular location">
    <subcellularLocation>
        <location evidence="1">Periplasm</location>
    </subcellularLocation>
</comment>
<sequence>MRPLPLLIVLLMALALQACSREDFSEDEKALIGQLRLSQLGPLKPDPSNAVADDPRAAAFGEALFFDTGFSVDGTVSCATCHLPERQFQDDRPLARGIGTTDRRTMPLAGASHGQWFFWDGRKDSLWAQALGPMEDAREHAGNRVAFAHRVERAYRDEYEAVFGPLPVLSGLPDEASPLGTAAQQEAWDRIGDDRKTEIDIVFSNLGKALAAFQRTIVHEETRFDRFAEAVIAGRRPEGDAEFNSLEVEGLKLFIGKANCIDCHNGPRFTDEFFHNTGVPAVAGLAGDRGRAQAVEQVLADPFNCMGPYSDAKEEECEELRFMVRDSPEMEGAFKTPSLRGAANRLPYMHAGQIATLEDVIDHYSAAPAAPGGQSELRGVIFTDRGRAALVALLKTLD</sequence>
<reference evidence="12 13" key="2">
    <citation type="submission" date="2019-09" db="EMBL/GenBank/DDBJ databases">
        <title>Mesorhizobium sp. MaA-C15 isolated from Microcystis aeruginosa.</title>
        <authorList>
            <person name="Jeong S.E."/>
            <person name="Jin H.M."/>
            <person name="Jeon C.O."/>
        </authorList>
    </citation>
    <scope>NUCLEOTIDE SEQUENCE [LARGE SCALE GENOMIC DNA]</scope>
    <source>
        <strain evidence="12 13">MaA-C15</strain>
    </source>
</reference>
<evidence type="ECO:0000256" key="3">
    <source>
        <dbReference type="ARBA" id="ARBA00022723"/>
    </source>
</evidence>
<organism evidence="12 13">
    <name type="scientific">Neoaquamicrobium microcysteis</name>
    <dbReference type="NCBI Taxonomy" id="2682781"/>
    <lineage>
        <taxon>Bacteria</taxon>
        <taxon>Pseudomonadati</taxon>
        <taxon>Pseudomonadota</taxon>
        <taxon>Alphaproteobacteria</taxon>
        <taxon>Hyphomicrobiales</taxon>
        <taxon>Phyllobacteriaceae</taxon>
        <taxon>Neoaquamicrobium</taxon>
    </lineage>
</organism>
<feature type="binding site" description="covalent" evidence="8">
    <location>
        <position position="78"/>
    </location>
    <ligand>
        <name>heme c</name>
        <dbReference type="ChEBI" id="CHEBI:61717"/>
        <label>1</label>
    </ligand>
</feature>
<feature type="domain" description="Cytochrome c" evidence="11">
    <location>
        <begin position="245"/>
        <end position="398"/>
    </location>
</feature>
<dbReference type="PROSITE" id="PS51257">
    <property type="entry name" value="PROKAR_LIPOPROTEIN"/>
    <property type="match status" value="1"/>
</dbReference>
<comment type="PTM">
    <text evidence="8">Binds 2 heme groups per subunit.</text>
</comment>
<dbReference type="InterPro" id="IPR036909">
    <property type="entry name" value="Cyt_c-like_dom_sf"/>
</dbReference>
<evidence type="ECO:0000256" key="10">
    <source>
        <dbReference type="SAM" id="SignalP"/>
    </source>
</evidence>
<proteinExistence type="predicted"/>
<dbReference type="Proteomes" id="UP000323258">
    <property type="component" value="Unassembled WGS sequence"/>
</dbReference>
<dbReference type="GO" id="GO:0046872">
    <property type="term" value="F:metal ion binding"/>
    <property type="evidence" value="ECO:0007669"/>
    <property type="project" value="UniProtKB-KW"/>
</dbReference>
<keyword evidence="4 10" id="KW-0732">Signal</keyword>
<comment type="cofactor">
    <cofactor evidence="8">
        <name>heme</name>
        <dbReference type="ChEBI" id="CHEBI:30413"/>
    </cofactor>
    <text evidence="8">Binds 2 heme groups.</text>
</comment>
<keyword evidence="2 8" id="KW-0349">Heme</keyword>
<dbReference type="OrthoDB" id="9805202at2"/>
<keyword evidence="13" id="KW-1185">Reference proteome</keyword>
<dbReference type="InterPro" id="IPR009056">
    <property type="entry name" value="Cyt_c-like_dom"/>
</dbReference>
<evidence type="ECO:0000256" key="2">
    <source>
        <dbReference type="ARBA" id="ARBA00022617"/>
    </source>
</evidence>
<evidence type="ECO:0000313" key="13">
    <source>
        <dbReference type="Proteomes" id="UP000323258"/>
    </source>
</evidence>
<dbReference type="GO" id="GO:0042597">
    <property type="term" value="C:periplasmic space"/>
    <property type="evidence" value="ECO:0007669"/>
    <property type="project" value="UniProtKB-SubCell"/>
</dbReference>
<evidence type="ECO:0000256" key="8">
    <source>
        <dbReference type="PIRSR" id="PIRSR000294-1"/>
    </source>
</evidence>
<accession>A0A5D4GWE9</accession>
<evidence type="ECO:0000256" key="1">
    <source>
        <dbReference type="ARBA" id="ARBA00004418"/>
    </source>
</evidence>
<keyword evidence="3 9" id="KW-0479">Metal-binding</keyword>
<comment type="caution">
    <text evidence="12">The sequence shown here is derived from an EMBL/GenBank/DDBJ whole genome shotgun (WGS) entry which is preliminary data.</text>
</comment>
<evidence type="ECO:0000259" key="11">
    <source>
        <dbReference type="PROSITE" id="PS51007"/>
    </source>
</evidence>
<feature type="domain" description="Cytochrome c" evidence="11">
    <location>
        <begin position="56"/>
        <end position="167"/>
    </location>
</feature>
<dbReference type="SUPFAM" id="SSF46626">
    <property type="entry name" value="Cytochrome c"/>
    <property type="match status" value="2"/>
</dbReference>
<name>A0A5D4GWE9_9HYPH</name>
<feature type="binding site" description="covalent" evidence="8">
    <location>
        <position position="81"/>
    </location>
    <ligand>
        <name>heme c</name>
        <dbReference type="ChEBI" id="CHEBI:61717"/>
        <label>1</label>
    </ligand>
</feature>
<evidence type="ECO:0000256" key="5">
    <source>
        <dbReference type="ARBA" id="ARBA00022764"/>
    </source>
</evidence>
<dbReference type="GO" id="GO:0004130">
    <property type="term" value="F:cytochrome-c peroxidase activity"/>
    <property type="evidence" value="ECO:0007669"/>
    <property type="project" value="TreeGrafter"/>
</dbReference>
<feature type="binding site" description="covalent" evidence="8">
    <location>
        <position position="263"/>
    </location>
    <ligand>
        <name>heme c</name>
        <dbReference type="ChEBI" id="CHEBI:61717"/>
        <label>2</label>
    </ligand>
</feature>
<keyword evidence="7 9" id="KW-0408">Iron</keyword>
<evidence type="ECO:0000313" key="12">
    <source>
        <dbReference type="EMBL" id="TYR32464.1"/>
    </source>
</evidence>
<dbReference type="AlphaFoldDB" id="A0A5D4GWE9"/>
<feature type="binding site" description="axial binding residue" evidence="9">
    <location>
        <position position="82"/>
    </location>
    <ligand>
        <name>heme c</name>
        <dbReference type="ChEBI" id="CHEBI:61717"/>
        <label>1</label>
    </ligand>
    <ligandPart>
        <name>Fe</name>
        <dbReference type="ChEBI" id="CHEBI:18248"/>
    </ligandPart>
</feature>
<dbReference type="InterPro" id="IPR026259">
    <property type="entry name" value="MauG/Cytc_peroxidase"/>
</dbReference>
<gene>
    <name evidence="12" type="ORF">FY036_11715</name>
</gene>
<feature type="signal peptide" evidence="10">
    <location>
        <begin position="1"/>
        <end position="18"/>
    </location>
</feature>
<evidence type="ECO:0000256" key="4">
    <source>
        <dbReference type="ARBA" id="ARBA00022729"/>
    </source>
</evidence>
<keyword evidence="5" id="KW-0574">Periplasm</keyword>
<dbReference type="GO" id="GO:0009055">
    <property type="term" value="F:electron transfer activity"/>
    <property type="evidence" value="ECO:0007669"/>
    <property type="project" value="InterPro"/>
</dbReference>
<feature type="binding site" description="axial binding residue" evidence="9">
    <location>
        <position position="264"/>
    </location>
    <ligand>
        <name>heme c</name>
        <dbReference type="ChEBI" id="CHEBI:61717"/>
        <label>2</label>
    </ligand>
    <ligandPart>
        <name>Fe</name>
        <dbReference type="ChEBI" id="CHEBI:18248"/>
    </ligandPart>
</feature>
<dbReference type="PIRSF" id="PIRSF000294">
    <property type="entry name" value="Cytochrome-c_peroxidase"/>
    <property type="match status" value="1"/>
</dbReference>
<dbReference type="PROSITE" id="PS51007">
    <property type="entry name" value="CYTC"/>
    <property type="match status" value="2"/>
</dbReference>
<dbReference type="Pfam" id="PF03150">
    <property type="entry name" value="CCP_MauG"/>
    <property type="match status" value="1"/>
</dbReference>
<evidence type="ECO:0000256" key="9">
    <source>
        <dbReference type="PIRSR" id="PIRSR000294-2"/>
    </source>
</evidence>